<dbReference type="EMBL" id="KZ678852">
    <property type="protein sequence ID" value="PSR74602.1"/>
    <property type="molecule type" value="Genomic_DNA"/>
</dbReference>
<organism evidence="1 2">
    <name type="scientific">Coniella lustricola</name>
    <dbReference type="NCBI Taxonomy" id="2025994"/>
    <lineage>
        <taxon>Eukaryota</taxon>
        <taxon>Fungi</taxon>
        <taxon>Dikarya</taxon>
        <taxon>Ascomycota</taxon>
        <taxon>Pezizomycotina</taxon>
        <taxon>Sordariomycetes</taxon>
        <taxon>Sordariomycetidae</taxon>
        <taxon>Diaporthales</taxon>
        <taxon>Schizoparmaceae</taxon>
        <taxon>Coniella</taxon>
    </lineage>
</organism>
<reference evidence="1 2" key="1">
    <citation type="journal article" date="2018" name="Mycol. Prog.">
        <title>Coniella lustricola, a new species from submerged detritus.</title>
        <authorList>
            <person name="Raudabaugh D.B."/>
            <person name="Iturriaga T."/>
            <person name="Carver A."/>
            <person name="Mondo S."/>
            <person name="Pangilinan J."/>
            <person name="Lipzen A."/>
            <person name="He G."/>
            <person name="Amirebrahimi M."/>
            <person name="Grigoriev I.V."/>
            <person name="Miller A.N."/>
        </authorList>
    </citation>
    <scope>NUCLEOTIDE SEQUENCE [LARGE SCALE GENOMIC DNA]</scope>
    <source>
        <strain evidence="1 2">B22-T-1</strain>
    </source>
</reference>
<gene>
    <name evidence="1" type="ORF">BD289DRAFT_340932</name>
</gene>
<evidence type="ECO:0000313" key="2">
    <source>
        <dbReference type="Proteomes" id="UP000241462"/>
    </source>
</evidence>
<feature type="non-terminal residue" evidence="1">
    <location>
        <position position="207"/>
    </location>
</feature>
<dbReference type="PANTHER" id="PTHR35040">
    <property type="match status" value="1"/>
</dbReference>
<feature type="non-terminal residue" evidence="1">
    <location>
        <position position="1"/>
    </location>
</feature>
<sequence length="207" mass="22028">TNILLPLYVYPVAGAWDPVYAAIAANPTLQFQVVINPSSGPGVPAAQNGSDAIGYDDNWINATATVNSFANARTFGYVHLLNGQSPLDQVQANLSTWRAWGNASNIAGQRNASIHGVFFDETPDNMTAYMANVTQLAHATLDNDDDNTTSTINTIFNVGKAALDNAYFALADHVIVCEIAAENYSTSVPTANVPAEFASRAAILVYD</sequence>
<dbReference type="Pfam" id="PF12138">
    <property type="entry name" value="Spherulin4"/>
    <property type="match status" value="1"/>
</dbReference>
<accession>A0A2T2ZS49</accession>
<dbReference type="InterPro" id="IPR021986">
    <property type="entry name" value="Spherulin4"/>
</dbReference>
<dbReference type="PANTHER" id="PTHR35040:SF9">
    <property type="entry name" value="4-LIKE CELL SURFACE PROTEIN, PUTATIVE (AFU_ORTHOLOGUE AFUA_4G14080)-RELATED"/>
    <property type="match status" value="1"/>
</dbReference>
<name>A0A2T2ZS49_9PEZI</name>
<dbReference type="AlphaFoldDB" id="A0A2T2ZS49"/>
<dbReference type="InParanoid" id="A0A2T2ZS49"/>
<dbReference type="OrthoDB" id="5342184at2759"/>
<protein>
    <submittedName>
        <fullName evidence="1">Spherulation-specific family 4</fullName>
    </submittedName>
</protein>
<keyword evidence="2" id="KW-1185">Reference proteome</keyword>
<proteinExistence type="predicted"/>
<evidence type="ECO:0000313" key="1">
    <source>
        <dbReference type="EMBL" id="PSR74602.1"/>
    </source>
</evidence>
<dbReference type="Proteomes" id="UP000241462">
    <property type="component" value="Unassembled WGS sequence"/>
</dbReference>